<evidence type="ECO:0000256" key="2">
    <source>
        <dbReference type="ARBA" id="ARBA00022741"/>
    </source>
</evidence>
<keyword evidence="3 5" id="KW-0067">ATP-binding</keyword>
<evidence type="ECO:0000313" key="5">
    <source>
        <dbReference type="EMBL" id="SDG72792.1"/>
    </source>
</evidence>
<evidence type="ECO:0000259" key="4">
    <source>
        <dbReference type="PROSITE" id="PS50893"/>
    </source>
</evidence>
<dbReference type="PANTHER" id="PTHR42781:SF4">
    <property type="entry name" value="SPERMIDINE_PUTRESCINE IMPORT ATP-BINDING PROTEIN POTA"/>
    <property type="match status" value="1"/>
</dbReference>
<dbReference type="EMBL" id="FNDD01000002">
    <property type="protein sequence ID" value="SDG72792.1"/>
    <property type="molecule type" value="Genomic_DNA"/>
</dbReference>
<dbReference type="InterPro" id="IPR017871">
    <property type="entry name" value="ABC_transporter-like_CS"/>
</dbReference>
<dbReference type="Pfam" id="PF00005">
    <property type="entry name" value="ABC_tran"/>
    <property type="match status" value="1"/>
</dbReference>
<dbReference type="STRING" id="861298.SAMN04488136_10228"/>
<keyword evidence="6" id="KW-1185">Reference proteome</keyword>
<dbReference type="OrthoDB" id="9802264at2"/>
<dbReference type="Gene3D" id="3.40.50.300">
    <property type="entry name" value="P-loop containing nucleotide triphosphate hydrolases"/>
    <property type="match status" value="1"/>
</dbReference>
<dbReference type="SMART" id="SM00382">
    <property type="entry name" value="AAA"/>
    <property type="match status" value="1"/>
</dbReference>
<accession>A0A1G7WLJ8</accession>
<dbReference type="InterPro" id="IPR003439">
    <property type="entry name" value="ABC_transporter-like_ATP-bd"/>
</dbReference>
<feature type="domain" description="ABC transporter" evidence="4">
    <location>
        <begin position="3"/>
        <end position="214"/>
    </location>
</feature>
<name>A0A1G7WLJ8_9VIBR</name>
<gene>
    <name evidence="5" type="ORF">SAMN04488136_10228</name>
</gene>
<protein>
    <submittedName>
        <fullName evidence="5">Putative thiamine transport system ATP-binding protein</fullName>
    </submittedName>
</protein>
<sequence length="216" mass="24107">MTLRVKNLTIRHRQSQLCLCDNANFVIEPGRVLTLMGPSGCGKSTLLASLAGHLAPDFHLTGSATLAQTELLDLPAHQRQVGILFQQDCLFPHLNVWENLAFALPNHIKGKARRQHALDALATLELNAIAEHFPQQISGGQRARISLLRMLLAQPKLALLDEPFSQLDAKLRTQFRDWVFAELRRANIPTLLVTHDSQDAPNGQTVIHWPLENHHA</sequence>
<keyword evidence="1" id="KW-0813">Transport</keyword>
<dbReference type="InterPro" id="IPR003593">
    <property type="entry name" value="AAA+_ATPase"/>
</dbReference>
<evidence type="ECO:0000256" key="1">
    <source>
        <dbReference type="ARBA" id="ARBA00022448"/>
    </source>
</evidence>
<evidence type="ECO:0000256" key="3">
    <source>
        <dbReference type="ARBA" id="ARBA00022840"/>
    </source>
</evidence>
<dbReference type="AlphaFoldDB" id="A0A1G7WLJ8"/>
<dbReference type="PROSITE" id="PS00211">
    <property type="entry name" value="ABC_TRANSPORTER_1"/>
    <property type="match status" value="1"/>
</dbReference>
<dbReference type="PROSITE" id="PS50893">
    <property type="entry name" value="ABC_TRANSPORTER_2"/>
    <property type="match status" value="1"/>
</dbReference>
<keyword evidence="2" id="KW-0547">Nucleotide-binding</keyword>
<dbReference type="RefSeq" id="WP_093268857.1">
    <property type="nucleotide sequence ID" value="NZ_FNDD01000002.1"/>
</dbReference>
<organism evidence="5 6">
    <name type="scientific">Vibrio xiamenensis</name>
    <dbReference type="NCBI Taxonomy" id="861298"/>
    <lineage>
        <taxon>Bacteria</taxon>
        <taxon>Pseudomonadati</taxon>
        <taxon>Pseudomonadota</taxon>
        <taxon>Gammaproteobacteria</taxon>
        <taxon>Vibrionales</taxon>
        <taxon>Vibrionaceae</taxon>
        <taxon>Vibrio</taxon>
    </lineage>
</organism>
<dbReference type="SUPFAM" id="SSF52540">
    <property type="entry name" value="P-loop containing nucleoside triphosphate hydrolases"/>
    <property type="match status" value="1"/>
</dbReference>
<reference evidence="6" key="1">
    <citation type="submission" date="2016-10" db="EMBL/GenBank/DDBJ databases">
        <authorList>
            <person name="Varghese N."/>
            <person name="Submissions S."/>
        </authorList>
    </citation>
    <scope>NUCLEOTIDE SEQUENCE [LARGE SCALE GENOMIC DNA]</scope>
    <source>
        <strain evidence="6">CGMCC 1.10228</strain>
    </source>
</reference>
<proteinExistence type="predicted"/>
<evidence type="ECO:0000313" key="6">
    <source>
        <dbReference type="Proteomes" id="UP000198854"/>
    </source>
</evidence>
<dbReference type="InterPro" id="IPR050093">
    <property type="entry name" value="ABC_SmlMolc_Importer"/>
</dbReference>
<dbReference type="Proteomes" id="UP000198854">
    <property type="component" value="Unassembled WGS sequence"/>
</dbReference>
<dbReference type="PANTHER" id="PTHR42781">
    <property type="entry name" value="SPERMIDINE/PUTRESCINE IMPORT ATP-BINDING PROTEIN POTA"/>
    <property type="match status" value="1"/>
</dbReference>
<dbReference type="GO" id="GO:0016887">
    <property type="term" value="F:ATP hydrolysis activity"/>
    <property type="evidence" value="ECO:0007669"/>
    <property type="project" value="InterPro"/>
</dbReference>
<dbReference type="InterPro" id="IPR027417">
    <property type="entry name" value="P-loop_NTPase"/>
</dbReference>
<dbReference type="GO" id="GO:0005524">
    <property type="term" value="F:ATP binding"/>
    <property type="evidence" value="ECO:0007669"/>
    <property type="project" value="UniProtKB-KW"/>
</dbReference>